<dbReference type="Gene3D" id="1.10.150.50">
    <property type="entry name" value="Transcription Factor, Ets-1"/>
    <property type="match status" value="1"/>
</dbReference>
<organism evidence="5">
    <name type="scientific">Culex tarsalis</name>
    <name type="common">Encephalitis mosquito</name>
    <dbReference type="NCBI Taxonomy" id="7177"/>
    <lineage>
        <taxon>Eukaryota</taxon>
        <taxon>Metazoa</taxon>
        <taxon>Ecdysozoa</taxon>
        <taxon>Arthropoda</taxon>
        <taxon>Hexapoda</taxon>
        <taxon>Insecta</taxon>
        <taxon>Pterygota</taxon>
        <taxon>Neoptera</taxon>
        <taxon>Endopterygota</taxon>
        <taxon>Diptera</taxon>
        <taxon>Nematocera</taxon>
        <taxon>Culicoidea</taxon>
        <taxon>Culicidae</taxon>
        <taxon>Culicinae</taxon>
        <taxon>Culicini</taxon>
        <taxon>Culex</taxon>
        <taxon>Culex</taxon>
    </lineage>
</organism>
<evidence type="ECO:0000256" key="2">
    <source>
        <dbReference type="PROSITE-ProRule" id="PRU01313"/>
    </source>
</evidence>
<dbReference type="PANTHER" id="PTHR11037:SF21">
    <property type="entry name" value="GEMINI, ISOFORM C"/>
    <property type="match status" value="1"/>
</dbReference>
<evidence type="ECO:0000259" key="4">
    <source>
        <dbReference type="PROSITE" id="PS51968"/>
    </source>
</evidence>
<dbReference type="Pfam" id="PF04516">
    <property type="entry name" value="CP2"/>
    <property type="match status" value="1"/>
</dbReference>
<dbReference type="InterPro" id="IPR007604">
    <property type="entry name" value="CP2"/>
</dbReference>
<dbReference type="InterPro" id="IPR040167">
    <property type="entry name" value="TF_CP2-like"/>
</dbReference>
<dbReference type="SUPFAM" id="SSF47769">
    <property type="entry name" value="SAM/Pointed domain"/>
    <property type="match status" value="1"/>
</dbReference>
<feature type="domain" description="Grh/CP2 DB" evidence="4">
    <location>
        <begin position="158"/>
        <end position="417"/>
    </location>
</feature>
<feature type="compositionally biased region" description="Low complexity" evidence="3">
    <location>
        <begin position="65"/>
        <end position="86"/>
    </location>
</feature>
<protein>
    <submittedName>
        <fullName evidence="5">Putative transcription factor cp2</fullName>
    </submittedName>
</protein>
<keyword evidence="2" id="KW-0238">DNA-binding</keyword>
<feature type="compositionally biased region" description="Low complexity" evidence="3">
    <location>
        <begin position="95"/>
        <end position="111"/>
    </location>
</feature>
<dbReference type="EMBL" id="GFDL01006840">
    <property type="protein sequence ID" value="JAV28205.1"/>
    <property type="molecule type" value="Transcribed_RNA"/>
</dbReference>
<dbReference type="Pfam" id="PF18016">
    <property type="entry name" value="SAM_3"/>
    <property type="match status" value="1"/>
</dbReference>
<dbReference type="CDD" id="cd09537">
    <property type="entry name" value="SAM_CP2-like"/>
    <property type="match status" value="1"/>
</dbReference>
<keyword evidence="2" id="KW-0539">Nucleus</keyword>
<sequence>MRWPEELDLDLSNELSGNGYDSLLNFPVFKQELPSPPQKPGHEVIKSLKNSAGSSSMTHHHHHQQQQQQQLLNQDQQQQQQQHHNQTGSQSNLAGNGNVSNGGVQQSSVGNDIVGAMGGTGSGNGAGLQNFMHANRYDSSGNINQASDGVQRSEHTHNDNRFQYVLAAATSIATKNNEESLTYLNQGQSYEIKLKKLGDLSPFRGKILKSIIKICFHERRLQYMEREQMQLWQASRPGERILDVDIPLSYGLIQVQPNSSSLLNTMEVYWDPMKEVGVYIKVNCISTEFTPKKHGGEKGVPFRIQVETYLDSTLNDTSGNSSSGIDSPVRPLHAAACQIKVFKLKGADRKHKQDREKILKRPPAEQEKFQRSCECTILTDITTESMLTPLVGSYSPEHIKRNISPILVATPTSPVHINKFENIMSSFCNGANVTNGGGGPGTANSAKSVTMATVAAVAAAAVSSNPIGISNVSSTNGLCKLMDQNALSPTQNSVEMDDFVPAITKDSGPAMLTQWLNYHRLGAYAKTFSQFSGEDLLRMSKDDLCKICGLADGIRMFNILHSKAIAPRLTIYVCFEGTMYHAIYLHGNTISELVHKLQKIPGFTDVLQGIHTSDSSASSWLGNYQRAMKSSGATTTAAAGSGGPKYSGSVTISDAHPSIPSPSSPISSSSIPPRINLLVNGPAGVHVLLTEDVLNNIKDESLFQLEVKPNGNVLMKAVAPVGTSGSGGENDMN</sequence>
<proteinExistence type="inferred from homology"/>
<dbReference type="AlphaFoldDB" id="A0A1Q3FKZ7"/>
<feature type="region of interest" description="Disordered" evidence="3">
    <location>
        <begin position="51"/>
        <end position="111"/>
    </location>
</feature>
<evidence type="ECO:0000256" key="3">
    <source>
        <dbReference type="SAM" id="MobiDB-lite"/>
    </source>
</evidence>
<dbReference type="PROSITE" id="PS51968">
    <property type="entry name" value="GRH_CP2_DB"/>
    <property type="match status" value="1"/>
</dbReference>
<dbReference type="PANTHER" id="PTHR11037">
    <property type="entry name" value="TRANSCRIPTION FACTOR CP2"/>
    <property type="match status" value="1"/>
</dbReference>
<dbReference type="InterPro" id="IPR041418">
    <property type="entry name" value="SAM_3"/>
</dbReference>
<name>A0A1Q3FKZ7_CULTA</name>
<comment type="subcellular location">
    <subcellularLocation>
        <location evidence="2">Nucleus</location>
    </subcellularLocation>
</comment>
<dbReference type="InterPro" id="IPR013761">
    <property type="entry name" value="SAM/pointed_sf"/>
</dbReference>
<evidence type="ECO:0000313" key="5">
    <source>
        <dbReference type="EMBL" id="JAV28205.1"/>
    </source>
</evidence>
<feature type="region of interest" description="Disordered" evidence="3">
    <location>
        <begin position="650"/>
        <end position="670"/>
    </location>
</feature>
<dbReference type="GO" id="GO:0000978">
    <property type="term" value="F:RNA polymerase II cis-regulatory region sequence-specific DNA binding"/>
    <property type="evidence" value="ECO:0007669"/>
    <property type="project" value="TreeGrafter"/>
</dbReference>
<comment type="similarity">
    <text evidence="1">Belongs to the grh/CP2 family. CP2 subfamily.</text>
</comment>
<dbReference type="GO" id="GO:0001228">
    <property type="term" value="F:DNA-binding transcription activator activity, RNA polymerase II-specific"/>
    <property type="evidence" value="ECO:0007669"/>
    <property type="project" value="TreeGrafter"/>
</dbReference>
<reference evidence="5" key="1">
    <citation type="submission" date="2017-01" db="EMBL/GenBank/DDBJ databases">
        <title>A deep insight into the sialotranscriptome of adult male and female Cluex tarsalis mosquitoes.</title>
        <authorList>
            <person name="Ribeiro J.M."/>
            <person name="Moreira F."/>
            <person name="Bernard K.A."/>
            <person name="Calvo E."/>
        </authorList>
    </citation>
    <scope>NUCLEOTIDE SEQUENCE</scope>
    <source>
        <strain evidence="5">Kern County</strain>
        <tissue evidence="5">Salivary glands</tissue>
    </source>
</reference>
<dbReference type="GO" id="GO:0005634">
    <property type="term" value="C:nucleus"/>
    <property type="evidence" value="ECO:0007669"/>
    <property type="project" value="UniProtKB-SubCell"/>
</dbReference>
<accession>A0A1Q3FKZ7</accession>
<evidence type="ECO:0000256" key="1">
    <source>
        <dbReference type="ARBA" id="ARBA00010852"/>
    </source>
</evidence>